<evidence type="ECO:0000256" key="1">
    <source>
        <dbReference type="SAM" id="MobiDB-lite"/>
    </source>
</evidence>
<name>A0A7J7LR40_9MAGN</name>
<evidence type="ECO:0000259" key="3">
    <source>
        <dbReference type="Pfam" id="PF10785"/>
    </source>
</evidence>
<keyword evidence="5" id="KW-1185">Reference proteome</keyword>
<evidence type="ECO:0000313" key="5">
    <source>
        <dbReference type="Proteomes" id="UP000541444"/>
    </source>
</evidence>
<dbReference type="InterPro" id="IPR053229">
    <property type="entry name" value="NADH-Q_oxidrdct_subunit"/>
</dbReference>
<keyword evidence="2" id="KW-0812">Transmembrane</keyword>
<dbReference type="EMBL" id="JACGCM010002086">
    <property type="protein sequence ID" value="KAF6145039.1"/>
    <property type="molecule type" value="Genomic_DNA"/>
</dbReference>
<dbReference type="PANTHER" id="PTHR34062:SF1">
    <property type="entry name" value="NADH-UBIQUINONE OXIDOREDUCTASE 21KDA SUBUNIT N-TERMINAL DOMAIN-CONTAINING PROTEIN"/>
    <property type="match status" value="1"/>
</dbReference>
<proteinExistence type="predicted"/>
<dbReference type="Proteomes" id="UP000541444">
    <property type="component" value="Unassembled WGS sequence"/>
</dbReference>
<sequence length="121" mass="13017">MSKNTITTTTSSENPNEKSNTKPSSSSSRNPKYPVIDPNPPITKTISNFNNLDYVRFATVTGISLAAGYLTGIKSNTRRASMVTGGLIGIWGGFMCAYQNSSGRLMGLLSNGDEVARYNNK</sequence>
<protein>
    <recommendedName>
        <fullName evidence="3">NADH-ubiquinone oxidoreductase 21kDa subunit N-terminal domain-containing protein</fullName>
    </recommendedName>
</protein>
<feature type="domain" description="NADH-ubiquinone oxidoreductase 21kDa subunit N-terminal" evidence="3">
    <location>
        <begin position="30"/>
        <end position="108"/>
    </location>
</feature>
<keyword evidence="2" id="KW-1133">Transmembrane helix</keyword>
<dbReference type="Pfam" id="PF10785">
    <property type="entry name" value="NADH-u_ox-rdase"/>
    <property type="match status" value="1"/>
</dbReference>
<dbReference type="PANTHER" id="PTHR34062">
    <property type="entry name" value="OXIDOREDUCTASE 21 KDA SUBUNIT, PUTATIVE (AFU_ORTHOLOGUE AFUA_4G04750)-RELATED"/>
    <property type="match status" value="1"/>
</dbReference>
<reference evidence="4 5" key="1">
    <citation type="journal article" date="2020" name="IScience">
        <title>Genome Sequencing of the Endangered Kingdonia uniflora (Circaeasteraceae, Ranunculales) Reveals Potential Mechanisms of Evolutionary Specialization.</title>
        <authorList>
            <person name="Sun Y."/>
            <person name="Deng T."/>
            <person name="Zhang A."/>
            <person name="Moore M.J."/>
            <person name="Landis J.B."/>
            <person name="Lin N."/>
            <person name="Zhang H."/>
            <person name="Zhang X."/>
            <person name="Huang J."/>
            <person name="Zhang X."/>
            <person name="Sun H."/>
            <person name="Wang H."/>
        </authorList>
    </citation>
    <scope>NUCLEOTIDE SEQUENCE [LARGE SCALE GENOMIC DNA]</scope>
    <source>
        <strain evidence="4">TB1705</strain>
        <tissue evidence="4">Leaf</tissue>
    </source>
</reference>
<keyword evidence="2" id="KW-0472">Membrane</keyword>
<dbReference type="InterPro" id="IPR019721">
    <property type="entry name" value="NADH-UbQ_OxRdtase_su21_N"/>
</dbReference>
<evidence type="ECO:0000256" key="2">
    <source>
        <dbReference type="SAM" id="Phobius"/>
    </source>
</evidence>
<feature type="transmembrane region" description="Helical" evidence="2">
    <location>
        <begin position="80"/>
        <end position="100"/>
    </location>
</feature>
<gene>
    <name evidence="4" type="ORF">GIB67_013390</name>
</gene>
<feature type="compositionally biased region" description="Low complexity" evidence="1">
    <location>
        <begin position="21"/>
        <end position="34"/>
    </location>
</feature>
<feature type="compositionally biased region" description="Polar residues" evidence="1">
    <location>
        <begin position="1"/>
        <end position="13"/>
    </location>
</feature>
<comment type="caution">
    <text evidence="4">The sequence shown here is derived from an EMBL/GenBank/DDBJ whole genome shotgun (WGS) entry which is preliminary data.</text>
</comment>
<dbReference type="OrthoDB" id="196140at2759"/>
<feature type="transmembrane region" description="Helical" evidence="2">
    <location>
        <begin position="54"/>
        <end position="73"/>
    </location>
</feature>
<feature type="region of interest" description="Disordered" evidence="1">
    <location>
        <begin position="1"/>
        <end position="40"/>
    </location>
</feature>
<evidence type="ECO:0000313" key="4">
    <source>
        <dbReference type="EMBL" id="KAF6145039.1"/>
    </source>
</evidence>
<dbReference type="AlphaFoldDB" id="A0A7J7LR40"/>
<accession>A0A7J7LR40</accession>
<organism evidence="4 5">
    <name type="scientific">Kingdonia uniflora</name>
    <dbReference type="NCBI Taxonomy" id="39325"/>
    <lineage>
        <taxon>Eukaryota</taxon>
        <taxon>Viridiplantae</taxon>
        <taxon>Streptophyta</taxon>
        <taxon>Embryophyta</taxon>
        <taxon>Tracheophyta</taxon>
        <taxon>Spermatophyta</taxon>
        <taxon>Magnoliopsida</taxon>
        <taxon>Ranunculales</taxon>
        <taxon>Circaeasteraceae</taxon>
        <taxon>Kingdonia</taxon>
    </lineage>
</organism>